<evidence type="ECO:0000313" key="9">
    <source>
        <dbReference type="EMBL" id="KAJ8899163.1"/>
    </source>
</evidence>
<evidence type="ECO:0000256" key="2">
    <source>
        <dbReference type="ARBA" id="ARBA00004642"/>
    </source>
</evidence>
<evidence type="ECO:0008006" key="11">
    <source>
        <dbReference type="Google" id="ProtNLM"/>
    </source>
</evidence>
<feature type="domain" description="TEX10-like TPR repeats" evidence="8">
    <location>
        <begin position="497"/>
        <end position="642"/>
    </location>
</feature>
<reference evidence="9 10" key="1">
    <citation type="submission" date="2021-09" db="EMBL/GenBank/DDBJ databases">
        <title>Genomic insights and catalytic innovation underlie evolution of tropane alkaloids biosynthesis.</title>
        <authorList>
            <person name="Wang Y.-J."/>
            <person name="Tian T."/>
            <person name="Huang J.-P."/>
            <person name="Huang S.-X."/>
        </authorList>
    </citation>
    <scope>NUCLEOTIDE SEQUENCE [LARGE SCALE GENOMIC DNA]</scope>
    <source>
        <strain evidence="9">KIB-2018</strain>
        <tissue evidence="9">Leaf</tissue>
    </source>
</reference>
<feature type="transmembrane region" description="Helical" evidence="6">
    <location>
        <begin position="146"/>
        <end position="164"/>
    </location>
</feature>
<dbReference type="InterPro" id="IPR016024">
    <property type="entry name" value="ARM-type_fold"/>
</dbReference>
<organism evidence="9 10">
    <name type="scientific">Erythroxylum novogranatense</name>
    <dbReference type="NCBI Taxonomy" id="1862640"/>
    <lineage>
        <taxon>Eukaryota</taxon>
        <taxon>Viridiplantae</taxon>
        <taxon>Streptophyta</taxon>
        <taxon>Embryophyta</taxon>
        <taxon>Tracheophyta</taxon>
        <taxon>Spermatophyta</taxon>
        <taxon>Magnoliopsida</taxon>
        <taxon>eudicotyledons</taxon>
        <taxon>Gunneridae</taxon>
        <taxon>Pentapetalae</taxon>
        <taxon>rosids</taxon>
        <taxon>fabids</taxon>
        <taxon>Malpighiales</taxon>
        <taxon>Erythroxylaceae</taxon>
        <taxon>Erythroxylum</taxon>
    </lineage>
</organism>
<feature type="domain" description="Pre-rRNA-processing protein Ipi1 N-terminal" evidence="7">
    <location>
        <begin position="148"/>
        <end position="206"/>
    </location>
</feature>
<dbReference type="InterPro" id="IPR011989">
    <property type="entry name" value="ARM-like"/>
</dbReference>
<comment type="caution">
    <text evidence="9">The sequence shown here is derived from an EMBL/GenBank/DDBJ whole genome shotgun (WGS) entry which is preliminary data.</text>
</comment>
<dbReference type="Pfam" id="PF25781">
    <property type="entry name" value="TPR_TEX10"/>
    <property type="match status" value="1"/>
</dbReference>
<dbReference type="SUPFAM" id="SSF48371">
    <property type="entry name" value="ARM repeat"/>
    <property type="match status" value="1"/>
</dbReference>
<dbReference type="FunFam" id="1.25.10.10:FF:000348">
    <property type="entry name" value="uncharacterized protein LOC106763108 isoform X2"/>
    <property type="match status" value="1"/>
</dbReference>
<gene>
    <name evidence="9" type="ORF">K2173_011950</name>
</gene>
<evidence type="ECO:0000256" key="3">
    <source>
        <dbReference type="ARBA" id="ARBA00006427"/>
    </source>
</evidence>
<comment type="subcellular location">
    <subcellularLocation>
        <location evidence="1">Nucleus</location>
        <location evidence="1">Nucleolus</location>
    </subcellularLocation>
    <subcellularLocation>
        <location evidence="2">Nucleus</location>
        <location evidence="2">Nucleoplasm</location>
    </subcellularLocation>
</comment>
<dbReference type="Proteomes" id="UP001159364">
    <property type="component" value="Linkage Group LG08"/>
</dbReference>
<dbReference type="PANTHER" id="PTHR16056">
    <property type="entry name" value="REGULATOR OF MICROTUBULE DYNAMICS PROTEIN"/>
    <property type="match status" value="1"/>
</dbReference>
<evidence type="ECO:0000259" key="7">
    <source>
        <dbReference type="Pfam" id="PF12333"/>
    </source>
</evidence>
<keyword evidence="10" id="KW-1185">Reference proteome</keyword>
<evidence type="ECO:0000256" key="1">
    <source>
        <dbReference type="ARBA" id="ARBA00004604"/>
    </source>
</evidence>
<evidence type="ECO:0000313" key="10">
    <source>
        <dbReference type="Proteomes" id="UP001159364"/>
    </source>
</evidence>
<dbReference type="Gene3D" id="1.25.10.10">
    <property type="entry name" value="Leucine-rich Repeat Variant"/>
    <property type="match status" value="1"/>
</dbReference>
<sequence>MTKGKGSSKKQQKRGIDFKKVQRKLGRRLPPPKNATNTEIKSKAIILPQQSVVSEKEGLAVNKKGLTLKELFQQTSHHNAKVRKDALMGMKDLFLKYPEELKLHKYAVIEKLCERISDEDKIVRETLYQLLKSVVLPGCKEDNQGLLISLMMAFIFNATTHLAIDVRLMAFKFLDLILQQFPSSFSVYAEKILQNYEDILQKNQSYLHDKGKLKSVLAGLAHCLSLLPSNNKEVESPLKDVCQREALHAFKRDVQIRSAEFSVGIEKLKDLVPVLVICFHDFIPSAHNMPLLDAQSFDCMCNILRSIKLAVRFLVYGIGCIDHESQPLNKGHDTTKWDQVVSLVLLKKLIGSFPLRPMHQLSQKDDDQCLMLNIAITEIFLHLSQRISPSSDLMEKFLSFIEYVLLGKICEGKWFGKAVLEQQILTLLTFIPKLMSQLVSTLKYRLLQAFTKAFQDCNPDSSVKLACLTAIEEMLISKERIQHRDVGDSVLVEHQIAWIRELPRLLILLGDEHPSSSLVILRLLLHLGQCSPVNSLLAFEYDNTQYLLQEFYSTCQEEAGGVQYGPFIRLPRDAQELSVCCLYYFSHLEAPLLRSIVSCCLYHELDPFVLFRIVEVLHVAYESGHIQIADYISFFITLLSRFKVFPESNAKISNHETFKLITSMISTCLSGIGDKSLVFQIVERALIDQISLKPLLDNACAMLRVLLVLDSKPTRLSEQSIITLSSFLSGYLMDVVLCGPERNGATTACTCMNTRRYYILPSFFFFDRSKKILSQVLNIMGSFITESISSLLSGDHNGLAKHHLNKIDAIASVLQLMREDFKVQHMLTSMRAEIEMISHSVHSLQISREINMPLDERHRLCCAFDQIKSVTSSLPLRTNA</sequence>
<evidence type="ECO:0000256" key="6">
    <source>
        <dbReference type="SAM" id="Phobius"/>
    </source>
</evidence>
<protein>
    <recommendedName>
        <fullName evidence="11">Pre-rRNA-processing protein Ipi1 N-terminal domain-containing protein</fullName>
    </recommendedName>
</protein>
<dbReference type="PANTHER" id="PTHR16056:SF2">
    <property type="entry name" value="TESTIS-EXPRESSED PROTEIN 10"/>
    <property type="match status" value="1"/>
</dbReference>
<dbReference type="InterPro" id="IPR057949">
    <property type="entry name" value="TPR_TEX10"/>
</dbReference>
<dbReference type="GO" id="GO:0005634">
    <property type="term" value="C:nucleus"/>
    <property type="evidence" value="ECO:0007669"/>
    <property type="project" value="UniProtKB-SubCell"/>
</dbReference>
<evidence type="ECO:0000256" key="4">
    <source>
        <dbReference type="ARBA" id="ARBA00023242"/>
    </source>
</evidence>
<proteinExistence type="inferred from homology"/>
<comment type="similarity">
    <text evidence="3">Belongs to the IPI1/TEX10 family.</text>
</comment>
<feature type="region of interest" description="Disordered" evidence="5">
    <location>
        <begin position="1"/>
        <end position="39"/>
    </location>
</feature>
<evidence type="ECO:0000256" key="5">
    <source>
        <dbReference type="SAM" id="MobiDB-lite"/>
    </source>
</evidence>
<dbReference type="EMBL" id="JAIWQS010000008">
    <property type="protein sequence ID" value="KAJ8899163.1"/>
    <property type="molecule type" value="Genomic_DNA"/>
</dbReference>
<keyword evidence="4" id="KW-0539">Nucleus</keyword>
<keyword evidence="6" id="KW-1133">Transmembrane helix</keyword>
<dbReference type="InterPro" id="IPR024679">
    <property type="entry name" value="Ipi1_N"/>
</dbReference>
<dbReference type="Pfam" id="PF12333">
    <property type="entry name" value="Ipi1_N"/>
    <property type="match status" value="1"/>
</dbReference>
<accession>A0AAV8U9R0</accession>
<feature type="compositionally biased region" description="Basic residues" evidence="5">
    <location>
        <begin position="1"/>
        <end position="13"/>
    </location>
</feature>
<dbReference type="AlphaFoldDB" id="A0AAV8U9R0"/>
<name>A0AAV8U9R0_9ROSI</name>
<keyword evidence="6" id="KW-0812">Transmembrane</keyword>
<evidence type="ECO:0000259" key="8">
    <source>
        <dbReference type="Pfam" id="PF25781"/>
    </source>
</evidence>
<keyword evidence="6" id="KW-0472">Membrane</keyword>